<dbReference type="EMBL" id="JADIMV010000016">
    <property type="protein sequence ID" value="MBO8439149.1"/>
    <property type="molecule type" value="Genomic_DNA"/>
</dbReference>
<dbReference type="Proteomes" id="UP000712007">
    <property type="component" value="Unassembled WGS sequence"/>
</dbReference>
<evidence type="ECO:0000313" key="1">
    <source>
        <dbReference type="EMBL" id="MBO8439149.1"/>
    </source>
</evidence>
<comment type="caution">
    <text evidence="1">The sequence shown here is derived from an EMBL/GenBank/DDBJ whole genome shotgun (WGS) entry which is preliminary data.</text>
</comment>
<sequence>MKKTFLFAMSALLLTGIFSSCEKKQSELTLDDMKGVAKVTGTVKYNQGATVQSDGSVIYDMTVPAVGQTVIVSVPNSSYAGDVSGNQTYTGTVNAQGVYEVSVPVGTKSVTATVGVLPFHAMKYVEIAGGVVALDSVLFNQFTEQTLTLEDKSVETADFEVTSKAEAEVEYNQAVTVQGIVNAQAWKRDSELELEDPNLWAGSSAAYSAGLVIEVRMAEPQQQADEPQQQTMILKYTATSNAMTGEYSKVIMLPNNCWDGGRQISVKVRTLPTTGLFTHRYYNIDERQWKAQEIEVLYQEASVSATLTYDNTIVPLEMGDILVKVKPLNREEVLGIGNSADGTSIVTNNDFNW</sequence>
<dbReference type="PROSITE" id="PS51257">
    <property type="entry name" value="PROKAR_LIPOPROTEIN"/>
    <property type="match status" value="1"/>
</dbReference>
<organism evidence="1 2">
    <name type="scientific">Candidatus Aphodosoma intestinipullorum</name>
    <dbReference type="NCBI Taxonomy" id="2840674"/>
    <lineage>
        <taxon>Bacteria</taxon>
        <taxon>Pseudomonadati</taxon>
        <taxon>Bacteroidota</taxon>
        <taxon>Bacteroidia</taxon>
        <taxon>Bacteroidales</taxon>
        <taxon>Candidatus Aphodosoma</taxon>
    </lineage>
</organism>
<protein>
    <submittedName>
        <fullName evidence="1">Uncharacterized protein</fullName>
    </submittedName>
</protein>
<evidence type="ECO:0000313" key="2">
    <source>
        <dbReference type="Proteomes" id="UP000712007"/>
    </source>
</evidence>
<gene>
    <name evidence="1" type="ORF">IAC51_00685</name>
</gene>
<reference evidence="1" key="2">
    <citation type="journal article" date="2021" name="PeerJ">
        <title>Extensive microbial diversity within the chicken gut microbiome revealed by metagenomics and culture.</title>
        <authorList>
            <person name="Gilroy R."/>
            <person name="Ravi A."/>
            <person name="Getino M."/>
            <person name="Pursley I."/>
            <person name="Horton D.L."/>
            <person name="Alikhan N.F."/>
            <person name="Baker D."/>
            <person name="Gharbi K."/>
            <person name="Hall N."/>
            <person name="Watson M."/>
            <person name="Adriaenssens E.M."/>
            <person name="Foster-Nyarko E."/>
            <person name="Jarju S."/>
            <person name="Secka A."/>
            <person name="Antonio M."/>
            <person name="Oren A."/>
            <person name="Chaudhuri R.R."/>
            <person name="La Ragione R."/>
            <person name="Hildebrand F."/>
            <person name="Pallen M.J."/>
        </authorList>
    </citation>
    <scope>NUCLEOTIDE SEQUENCE</scope>
    <source>
        <strain evidence="1">3924</strain>
    </source>
</reference>
<proteinExistence type="predicted"/>
<accession>A0A940DKF8</accession>
<dbReference type="AlphaFoldDB" id="A0A940DKF8"/>
<name>A0A940DKF8_9BACT</name>
<reference evidence="1" key="1">
    <citation type="submission" date="2020-10" db="EMBL/GenBank/DDBJ databases">
        <authorList>
            <person name="Gilroy R."/>
        </authorList>
    </citation>
    <scope>NUCLEOTIDE SEQUENCE</scope>
    <source>
        <strain evidence="1">3924</strain>
    </source>
</reference>